<dbReference type="Gene3D" id="3.50.50.60">
    <property type="entry name" value="FAD/NAD(P)-binding domain"/>
    <property type="match status" value="1"/>
</dbReference>
<dbReference type="Proteomes" id="UP001583280">
    <property type="component" value="Unassembled WGS sequence"/>
</dbReference>
<comment type="cofactor">
    <cofactor evidence="1 10">
        <name>FAD</name>
        <dbReference type="ChEBI" id="CHEBI:57692"/>
    </cofactor>
</comment>
<evidence type="ECO:0000313" key="13">
    <source>
        <dbReference type="EMBL" id="KAL1895989.1"/>
    </source>
</evidence>
<comment type="subcellular location">
    <subcellularLocation>
        <location evidence="10">Endoplasmic reticulum membrane</location>
        <topology evidence="10">Multi-pass membrane protein</topology>
    </subcellularLocation>
    <subcellularLocation>
        <location evidence="2">Microsome membrane</location>
        <topology evidence="2">Multi-pass membrane protein</topology>
    </subcellularLocation>
</comment>
<evidence type="ECO:0000256" key="8">
    <source>
        <dbReference type="ARBA" id="ARBA00023002"/>
    </source>
</evidence>
<name>A0ABR3Z5U2_9PEZI</name>
<dbReference type="GO" id="GO:0004506">
    <property type="term" value="F:squalene monooxygenase activity"/>
    <property type="evidence" value="ECO:0007669"/>
    <property type="project" value="UniProtKB-EC"/>
</dbReference>
<evidence type="ECO:0000256" key="9">
    <source>
        <dbReference type="ARBA" id="ARBA00023136"/>
    </source>
</evidence>
<evidence type="ECO:0000256" key="7">
    <source>
        <dbReference type="ARBA" id="ARBA00022848"/>
    </source>
</evidence>
<dbReference type="SUPFAM" id="SSF51905">
    <property type="entry name" value="FAD/NAD(P)-binding domain"/>
    <property type="match status" value="1"/>
</dbReference>
<reference evidence="13 14" key="1">
    <citation type="journal article" date="2024" name="IMA Fungus">
        <title>IMA Genome - F19 : A genome assembly and annotation guide to empower mycologists, including annotated draft genome sequences of Ceratocystis pirilliformis, Diaporthe australafricana, Fusarium ophioides, Paecilomyces lecythidis, and Sporothrix stenoceras.</title>
        <authorList>
            <person name="Aylward J."/>
            <person name="Wilson A.M."/>
            <person name="Visagie C.M."/>
            <person name="Spraker J."/>
            <person name="Barnes I."/>
            <person name="Buitendag C."/>
            <person name="Ceriani C."/>
            <person name="Del Mar Angel L."/>
            <person name="du Plessis D."/>
            <person name="Fuchs T."/>
            <person name="Gasser K."/>
            <person name="Kramer D."/>
            <person name="Li W."/>
            <person name="Munsamy K."/>
            <person name="Piso A."/>
            <person name="Price J.L."/>
            <person name="Sonnekus B."/>
            <person name="Thomas C."/>
            <person name="van der Nest A."/>
            <person name="van Dijk A."/>
            <person name="van Heerden A."/>
            <person name="van Vuuren N."/>
            <person name="Yilmaz N."/>
            <person name="Duong T.A."/>
            <person name="van der Merwe N.A."/>
            <person name="Wingfield M.J."/>
            <person name="Wingfield B.D."/>
        </authorList>
    </citation>
    <scope>NUCLEOTIDE SEQUENCE [LARGE SCALE GENOMIC DNA]</scope>
    <source>
        <strain evidence="13 14">CMW 12675</strain>
    </source>
</reference>
<keyword evidence="7" id="KW-0492">Microsome</keyword>
<keyword evidence="10" id="KW-0256">Endoplasmic reticulum</keyword>
<evidence type="ECO:0000259" key="12">
    <source>
        <dbReference type="Pfam" id="PF08491"/>
    </source>
</evidence>
<evidence type="ECO:0000256" key="3">
    <source>
        <dbReference type="ARBA" id="ARBA00008802"/>
    </source>
</evidence>
<keyword evidence="5 10" id="KW-0285">Flavoprotein</keyword>
<evidence type="ECO:0000256" key="6">
    <source>
        <dbReference type="ARBA" id="ARBA00022827"/>
    </source>
</evidence>
<keyword evidence="8 10" id="KW-0560">Oxidoreductase</keyword>
<comment type="catalytic activity">
    <reaction evidence="10">
        <text>squalene + reduced [NADPH--hemoprotein reductase] + O2 = (S)-2,3-epoxysqualene + oxidized [NADPH--hemoprotein reductase] + H2O + H(+)</text>
        <dbReference type="Rhea" id="RHEA:25282"/>
        <dbReference type="Rhea" id="RHEA-COMP:11964"/>
        <dbReference type="Rhea" id="RHEA-COMP:11965"/>
        <dbReference type="ChEBI" id="CHEBI:15377"/>
        <dbReference type="ChEBI" id="CHEBI:15378"/>
        <dbReference type="ChEBI" id="CHEBI:15379"/>
        <dbReference type="ChEBI" id="CHEBI:15440"/>
        <dbReference type="ChEBI" id="CHEBI:15441"/>
        <dbReference type="ChEBI" id="CHEBI:57618"/>
        <dbReference type="ChEBI" id="CHEBI:58210"/>
        <dbReference type="EC" id="1.14.14.17"/>
    </reaction>
</comment>
<evidence type="ECO:0000256" key="1">
    <source>
        <dbReference type="ARBA" id="ARBA00001974"/>
    </source>
</evidence>
<comment type="caution">
    <text evidence="13">The sequence shown here is derived from an EMBL/GenBank/DDBJ whole genome shotgun (WGS) entry which is preliminary data.</text>
</comment>
<feature type="domain" description="Squalene epoxidase" evidence="12">
    <location>
        <begin position="176"/>
        <end position="455"/>
    </location>
</feature>
<evidence type="ECO:0000256" key="5">
    <source>
        <dbReference type="ARBA" id="ARBA00022630"/>
    </source>
</evidence>
<dbReference type="InterPro" id="IPR002938">
    <property type="entry name" value="FAD-bd"/>
</dbReference>
<dbReference type="EMBL" id="JAWDJO010000065">
    <property type="protein sequence ID" value="KAL1895989.1"/>
    <property type="molecule type" value="Genomic_DNA"/>
</dbReference>
<keyword evidence="14" id="KW-1185">Reference proteome</keyword>
<dbReference type="PANTHER" id="PTHR10835:SF0">
    <property type="entry name" value="SQUALENE MONOOXYGENASE"/>
    <property type="match status" value="1"/>
</dbReference>
<sequence length="491" mass="54423">MDFDSVRTTTEKRFDVAIVGADITGCTAAVAFARQGRSVLLLDHKHEQSLAQSSHILHPGGIAALEKLGLRSALDNIETFPVRGYTVYRQADSANVFFSLPHRRDGWDEKSPRTILGVAFRREKLMAQLRRLARQQCNVVMVEAIVTQIVRGGMSDEVLGVECIRSHADYPVHFLADLTLLCDGTDSTLRDAFSTPSVSPPTTPVPNSPTPLNCYWAFDITHGALPVEEMVCSILDAAGCNLTLFRISRDTLRVHIEVNPTLAAFLAAHPDTSLRDHLITNVSPLMPLPLLAEFRHAVGSARMEPIALGLRCAQTNYHPGVFLLHDQPYTSDLATDSGLMLALKDVALLVDLLKSRGCCKSLANSWRVRLALAKFLLKRKKHTAPLDMVSRVLRDWDSERQITRSILRRSIVKFLAKGDRAYHAPIQSLAGMLQKRRRLFKPLMRLTSCAVQESLARARGVYVLVAWCRVVGIVWLACHVAVAALFDDILG</sequence>
<keyword evidence="6 10" id="KW-0274">FAD</keyword>
<dbReference type="InterPro" id="IPR013698">
    <property type="entry name" value="Squalene_epoxidase"/>
</dbReference>
<feature type="domain" description="FAD-binding" evidence="11">
    <location>
        <begin position="14"/>
        <end position="76"/>
    </location>
</feature>
<evidence type="ECO:0000256" key="4">
    <source>
        <dbReference type="ARBA" id="ARBA00012312"/>
    </source>
</evidence>
<comment type="similarity">
    <text evidence="3 10">Belongs to the squalene monooxygenase family.</text>
</comment>
<gene>
    <name evidence="13" type="primary">ERG1_1</name>
    <name evidence="13" type="ORF">Cpir12675_003029</name>
</gene>
<dbReference type="InterPro" id="IPR036188">
    <property type="entry name" value="FAD/NAD-bd_sf"/>
</dbReference>
<dbReference type="Pfam" id="PF01494">
    <property type="entry name" value="FAD_binding_3"/>
    <property type="match status" value="1"/>
</dbReference>
<evidence type="ECO:0000256" key="10">
    <source>
        <dbReference type="RuleBase" id="RU367121"/>
    </source>
</evidence>
<dbReference type="EC" id="1.14.14.17" evidence="4 10"/>
<dbReference type="PANTHER" id="PTHR10835">
    <property type="entry name" value="SQUALENE MONOOXYGENASE"/>
    <property type="match status" value="1"/>
</dbReference>
<organism evidence="13 14">
    <name type="scientific">Ceratocystis pirilliformis</name>
    <dbReference type="NCBI Taxonomy" id="259994"/>
    <lineage>
        <taxon>Eukaryota</taxon>
        <taxon>Fungi</taxon>
        <taxon>Dikarya</taxon>
        <taxon>Ascomycota</taxon>
        <taxon>Pezizomycotina</taxon>
        <taxon>Sordariomycetes</taxon>
        <taxon>Hypocreomycetidae</taxon>
        <taxon>Microascales</taxon>
        <taxon>Ceratocystidaceae</taxon>
        <taxon>Ceratocystis</taxon>
    </lineage>
</organism>
<feature type="non-terminal residue" evidence="13">
    <location>
        <position position="491"/>
    </location>
</feature>
<proteinExistence type="inferred from homology"/>
<evidence type="ECO:0000259" key="11">
    <source>
        <dbReference type="Pfam" id="PF01494"/>
    </source>
</evidence>
<evidence type="ECO:0000256" key="2">
    <source>
        <dbReference type="ARBA" id="ARBA00004154"/>
    </source>
</evidence>
<evidence type="ECO:0000313" key="14">
    <source>
        <dbReference type="Proteomes" id="UP001583280"/>
    </source>
</evidence>
<protein>
    <recommendedName>
        <fullName evidence="4 10">Squalene monooxygenase</fullName>
        <ecNumber evidence="4 10">1.14.14.17</ecNumber>
    </recommendedName>
</protein>
<dbReference type="Pfam" id="PF08491">
    <property type="entry name" value="SE"/>
    <property type="match status" value="1"/>
</dbReference>
<accession>A0ABR3Z5U2</accession>
<keyword evidence="9" id="KW-0472">Membrane</keyword>
<comment type="function">
    <text evidence="10">Catalyzes the stereospecific oxidation of squalene to (S)-2,3-epoxysqualene, and is considered to be a rate-limiting enzyme in steroid biosynthesis.</text>
</comment>
<dbReference type="InterPro" id="IPR040125">
    <property type="entry name" value="Squalene_monox"/>
</dbReference>